<comment type="caution">
    <text evidence="1">The sequence shown here is derived from an EMBL/GenBank/DDBJ whole genome shotgun (WGS) entry which is preliminary data.</text>
</comment>
<gene>
    <name evidence="1" type="ORF">F130042H8_19510</name>
</gene>
<proteinExistence type="predicted"/>
<organism evidence="1 2">
    <name type="scientific">Enterocloster alcoholdehydrogenati</name>
    <dbReference type="NCBI Taxonomy" id="2547410"/>
    <lineage>
        <taxon>Bacteria</taxon>
        <taxon>Bacillati</taxon>
        <taxon>Bacillota</taxon>
        <taxon>Clostridia</taxon>
        <taxon>Lachnospirales</taxon>
        <taxon>Lachnospiraceae</taxon>
        <taxon>Enterocloster</taxon>
    </lineage>
</organism>
<reference evidence="1 2" key="1">
    <citation type="submission" date="2024-04" db="EMBL/GenBank/DDBJ databases">
        <title>Defined microbial consortia suppress multidrug-resistant proinflammatory Enterobacteriaceae via ecological control.</title>
        <authorList>
            <person name="Furuichi M."/>
            <person name="Kawaguchi T."/>
            <person name="Pust M."/>
            <person name="Yasuma K."/>
            <person name="Plichta D."/>
            <person name="Hasegawa N."/>
            <person name="Ohya T."/>
            <person name="Bhattarai S."/>
            <person name="Sasajima S."/>
            <person name="Aoto Y."/>
            <person name="Tuganbaev T."/>
            <person name="Yaginuma M."/>
            <person name="Ueda M."/>
            <person name="Okahashi N."/>
            <person name="Amafuji K."/>
            <person name="Kiridooshi Y."/>
            <person name="Sugita K."/>
            <person name="Strazar M."/>
            <person name="Skelly A."/>
            <person name="Suda W."/>
            <person name="Hattori M."/>
            <person name="Nakamoto N."/>
            <person name="Caballero S."/>
            <person name="Norman J."/>
            <person name="Olle B."/>
            <person name="Tanoue T."/>
            <person name="Arita M."/>
            <person name="Bucci V."/>
            <person name="Atarashi K."/>
            <person name="Xavier R."/>
            <person name="Honda K."/>
        </authorList>
    </citation>
    <scope>NUCLEOTIDE SEQUENCE [LARGE SCALE GENOMIC DNA]</scope>
    <source>
        <strain evidence="2">f13</strain>
    </source>
</reference>
<accession>A0ABQ0AY27</accession>
<sequence>MYSCHIRDLPPLSLGGTQGGAASAPDCTAYVKQKTEDTAFCLEDIGRGLYCFYKNTKTKHKIDTNQ</sequence>
<evidence type="ECO:0000313" key="1">
    <source>
        <dbReference type="EMBL" id="GAA6268891.1"/>
    </source>
</evidence>
<dbReference type="Proteomes" id="UP001600894">
    <property type="component" value="Unassembled WGS sequence"/>
</dbReference>
<dbReference type="EMBL" id="BAABXL010000001">
    <property type="protein sequence ID" value="GAA6268891.1"/>
    <property type="molecule type" value="Genomic_DNA"/>
</dbReference>
<keyword evidence="2" id="KW-1185">Reference proteome</keyword>
<protein>
    <submittedName>
        <fullName evidence="1">Uncharacterized protein</fullName>
    </submittedName>
</protein>
<name>A0ABQ0AY27_9FIRM</name>
<evidence type="ECO:0000313" key="2">
    <source>
        <dbReference type="Proteomes" id="UP001600894"/>
    </source>
</evidence>